<proteinExistence type="inferred from homology"/>
<dbReference type="Gene3D" id="2.60.40.640">
    <property type="match status" value="3"/>
</dbReference>
<evidence type="ECO:0000259" key="2">
    <source>
        <dbReference type="SMART" id="SM01017"/>
    </source>
</evidence>
<dbReference type="InterPro" id="IPR011021">
    <property type="entry name" value="Arrestin-like_N"/>
</dbReference>
<dbReference type="Pfam" id="PF00339">
    <property type="entry name" value="Arrestin_N"/>
    <property type="match status" value="1"/>
</dbReference>
<dbReference type="InterPro" id="IPR014752">
    <property type="entry name" value="Arrestin-like_C"/>
</dbReference>
<comment type="caution">
    <text evidence="3">The sequence shown here is derived from an EMBL/GenBank/DDBJ whole genome shotgun (WGS) entry which is preliminary data.</text>
</comment>
<dbReference type="GO" id="GO:0015031">
    <property type="term" value="P:protein transport"/>
    <property type="evidence" value="ECO:0007669"/>
    <property type="project" value="TreeGrafter"/>
</dbReference>
<sequence length="560" mass="65678">MGNDISSAITIDVDRNNLFYYSGETVSGIVRLNITEENLEIREIYISLIGEISYRTVGTGGGGFRSISANKYKIRFYYKKLSLSGSNITQQEFIRDRGRYAWLFQIRLNDNLPPTINQSNIFPRIRYFLQFVIDKSYYTSNIKYKKYLTVYPRVNLLENPQCLLPSIFELENRKYIELKATFNKLGYVFGENIQFTLEIHNPRKILILHSKLSILKYYQIQKEFDGFIVYKTILPEIVNLTNEHIMERFSIKIPSIQSPPSYKFQGENPKIFVHIYYRLKLTVKVRGIFTNFHINVPITLGTEPNSDLSQQQSFNPLSISYSSNREQSIFNDDDPPPDYDTVMQIVIDKSWYTSNIKYKKYLTIHPRVNLLENPQCLLPCIFEFENRKDIKLKATFNKLGYIFGENIQFTLEIQNPRKILILHSNLSILKCYQIESKFDEYIVYKTILPKIVNLTNEHIMERFSIKIPSIQLPSYKFRGGDPKIFVHIYYRIKLTVKVEGIFNNFHINVPIILGTEHNSDLNQQQSFNPISISYSSNTEQSIFNDDDLPPDYDIVMRSLQ</sequence>
<dbReference type="SMART" id="SM01017">
    <property type="entry name" value="Arrestin_C"/>
    <property type="match status" value="2"/>
</dbReference>
<accession>A0A815NVR3</accession>
<dbReference type="Pfam" id="PF02752">
    <property type="entry name" value="Arrestin_C"/>
    <property type="match status" value="2"/>
</dbReference>
<dbReference type="InterPro" id="IPR050357">
    <property type="entry name" value="Arrestin_domain-protein"/>
</dbReference>
<name>A0A815NVR3_9BILA</name>
<evidence type="ECO:0000313" key="3">
    <source>
        <dbReference type="EMBL" id="CAF1439251.1"/>
    </source>
</evidence>
<comment type="similarity">
    <text evidence="1">Belongs to the arrestin family.</text>
</comment>
<reference evidence="3" key="1">
    <citation type="submission" date="2021-02" db="EMBL/GenBank/DDBJ databases">
        <authorList>
            <person name="Nowell W R."/>
        </authorList>
    </citation>
    <scope>NUCLEOTIDE SEQUENCE</scope>
</reference>
<dbReference type="InterPro" id="IPR011022">
    <property type="entry name" value="Arrestin_C-like"/>
</dbReference>
<dbReference type="PANTHER" id="PTHR11188">
    <property type="entry name" value="ARRESTIN DOMAIN CONTAINING PROTEIN"/>
    <property type="match status" value="1"/>
</dbReference>
<evidence type="ECO:0000313" key="4">
    <source>
        <dbReference type="Proteomes" id="UP000663864"/>
    </source>
</evidence>
<feature type="domain" description="Arrestin C-terminal-like" evidence="2">
    <location>
        <begin position="172"/>
        <end position="305"/>
    </location>
</feature>
<dbReference type="EMBL" id="CAJNOT010004624">
    <property type="protein sequence ID" value="CAF1439251.1"/>
    <property type="molecule type" value="Genomic_DNA"/>
</dbReference>
<dbReference type="InterPro" id="IPR014756">
    <property type="entry name" value="Ig_E-set"/>
</dbReference>
<dbReference type="PANTHER" id="PTHR11188:SF17">
    <property type="entry name" value="FI21816P1"/>
    <property type="match status" value="1"/>
</dbReference>
<dbReference type="SUPFAM" id="SSF81296">
    <property type="entry name" value="E set domains"/>
    <property type="match status" value="3"/>
</dbReference>
<evidence type="ECO:0000256" key="1">
    <source>
        <dbReference type="ARBA" id="ARBA00005298"/>
    </source>
</evidence>
<organism evidence="3 4">
    <name type="scientific">Rotaria sordida</name>
    <dbReference type="NCBI Taxonomy" id="392033"/>
    <lineage>
        <taxon>Eukaryota</taxon>
        <taxon>Metazoa</taxon>
        <taxon>Spiralia</taxon>
        <taxon>Gnathifera</taxon>
        <taxon>Rotifera</taxon>
        <taxon>Eurotatoria</taxon>
        <taxon>Bdelloidea</taxon>
        <taxon>Philodinida</taxon>
        <taxon>Philodinidae</taxon>
        <taxon>Rotaria</taxon>
    </lineage>
</organism>
<dbReference type="GO" id="GO:0005737">
    <property type="term" value="C:cytoplasm"/>
    <property type="evidence" value="ECO:0007669"/>
    <property type="project" value="TreeGrafter"/>
</dbReference>
<dbReference type="Proteomes" id="UP000663864">
    <property type="component" value="Unassembled WGS sequence"/>
</dbReference>
<gene>
    <name evidence="3" type="ORF">ZHD862_LOCUS34743</name>
</gene>
<feature type="domain" description="Arrestin C-terminal-like" evidence="2">
    <location>
        <begin position="386"/>
        <end position="518"/>
    </location>
</feature>
<dbReference type="AlphaFoldDB" id="A0A815NVR3"/>
<protein>
    <recommendedName>
        <fullName evidence="2">Arrestin C-terminal-like domain-containing protein</fullName>
    </recommendedName>
</protein>